<dbReference type="AlphaFoldDB" id="A0A481RCB4"/>
<name>A0A481RCB4_HALEZ</name>
<dbReference type="EMBL" id="CP034940">
    <property type="protein sequence ID" value="QAY18884.1"/>
    <property type="molecule type" value="Genomic_DNA"/>
</dbReference>
<sequence length="432" mass="49615">MIELHPNTEVDHSCPICNTDLPVEDWHIPGMRMVAELLCPECDCRFFGDLPVGHGLVYPALVHAETGEVYQEVENNWFANWLEESYADRKHEQVPINKETEHDISKPIVLNCLDGLYGHSLLKLLNAQYYLDKKPNYDLIILIPSNLKWLVPEGVAGVWSFDIPLSRAREWNDWISQEVKSFLKQFDQVWGSVAFSHPHPEDYDITRYTDIQSFPLDSWSEMTPTVTYIWRDDRLWAPSRHSSQTSKKACGTIYWAAEKLGINLRKGKQRRNVVRLAKNLKSAFPRIEFTVAGLGQPGGLPDFITDARTTSFDNNTEQKLCDKYSESHVVIGIHGSNMLLPSAHAGSVVELVPPKRWGNMTQDLLFGHGTGNRESIYSYRHVPRSTAPKEVAIIVRSLLEKRPQNTLHMAQKWTCHESIDYKEHRSRWKQVD</sequence>
<dbReference type="Proteomes" id="UP000293073">
    <property type="component" value="Chromosome"/>
</dbReference>
<reference evidence="2" key="1">
    <citation type="submission" date="2019-01" db="EMBL/GenBank/DDBJ databases">
        <title>Complete genome of Halorubrum ezzemoulense strain FB21.</title>
        <authorList>
            <person name="Feng Y."/>
            <person name="Louyakis A.S."/>
            <person name="Papke R.T."/>
            <person name="Gogarten J.P."/>
        </authorList>
    </citation>
    <scope>NUCLEOTIDE SEQUENCE [LARGE SCALE GENOMIC DNA]</scope>
    <source>
        <strain evidence="2">Fb21</strain>
    </source>
</reference>
<organism evidence="1 2">
    <name type="scientific">Halorubrum ezzemoulense</name>
    <name type="common">Halorubrum chaoviator</name>
    <dbReference type="NCBI Taxonomy" id="337243"/>
    <lineage>
        <taxon>Archaea</taxon>
        <taxon>Methanobacteriati</taxon>
        <taxon>Methanobacteriota</taxon>
        <taxon>Stenosarchaea group</taxon>
        <taxon>Halobacteria</taxon>
        <taxon>Halobacteriales</taxon>
        <taxon>Haloferacaceae</taxon>
        <taxon>Halorubrum</taxon>
    </lineage>
</organism>
<accession>A0A481RCB4</accession>
<proteinExistence type="predicted"/>
<dbReference type="KEGG" id="hezz:EO776_02015"/>
<gene>
    <name evidence="1" type="ORF">EO776_02015</name>
</gene>
<protein>
    <submittedName>
        <fullName evidence="1">Uncharacterized protein</fullName>
    </submittedName>
</protein>
<evidence type="ECO:0000313" key="2">
    <source>
        <dbReference type="Proteomes" id="UP000293073"/>
    </source>
</evidence>
<evidence type="ECO:0000313" key="1">
    <source>
        <dbReference type="EMBL" id="QAY18884.1"/>
    </source>
</evidence>
<dbReference type="GeneID" id="301358513"/>
<dbReference type="RefSeq" id="WP_129452320.1">
    <property type="nucleotide sequence ID" value="NZ_CP034940.1"/>
</dbReference>